<dbReference type="InterPro" id="IPR054186">
    <property type="entry name" value="DUF6891"/>
</dbReference>
<organism evidence="2 3">
    <name type="scientific">Streptomyces noursei</name>
    <name type="common">Streptomyces albulus</name>
    <dbReference type="NCBI Taxonomy" id="1971"/>
    <lineage>
        <taxon>Bacteria</taxon>
        <taxon>Bacillati</taxon>
        <taxon>Actinomycetota</taxon>
        <taxon>Actinomycetes</taxon>
        <taxon>Kitasatosporales</taxon>
        <taxon>Streptomycetaceae</taxon>
        <taxon>Streptomyces</taxon>
    </lineage>
</organism>
<dbReference type="AlphaFoldDB" id="A0A401QZN8"/>
<name>A0A401QZN8_STRNR</name>
<evidence type="ECO:0000259" key="1">
    <source>
        <dbReference type="Pfam" id="PF21831"/>
    </source>
</evidence>
<dbReference type="Pfam" id="PF21831">
    <property type="entry name" value="DUF6891"/>
    <property type="match status" value="1"/>
</dbReference>
<feature type="domain" description="DUF6891" evidence="1">
    <location>
        <begin position="116"/>
        <end position="297"/>
    </location>
</feature>
<proteinExistence type="predicted"/>
<protein>
    <recommendedName>
        <fullName evidence="1">DUF6891 domain-containing protein</fullName>
    </recommendedName>
</protein>
<reference evidence="2 3" key="1">
    <citation type="journal article" date="2019" name="Microbiol. Resour. Announc.">
        <title>Draft Genome Sequence of the Most Traditional epsilon-Poly-l-Lysine Producer, Streptomyces albulus NBRC14147.</title>
        <authorList>
            <person name="Yamanaka K."/>
            <person name="Hamano Y."/>
        </authorList>
    </citation>
    <scope>NUCLEOTIDE SEQUENCE [LARGE SCALE GENOMIC DNA]</scope>
    <source>
        <strain evidence="2 3">NBRC 14147</strain>
    </source>
</reference>
<dbReference type="EMBL" id="BHXC01000006">
    <property type="protein sequence ID" value="GCB90831.1"/>
    <property type="molecule type" value="Genomic_DNA"/>
</dbReference>
<evidence type="ECO:0000313" key="2">
    <source>
        <dbReference type="EMBL" id="GCB90831.1"/>
    </source>
</evidence>
<accession>A0A401QZN8</accession>
<comment type="caution">
    <text evidence="2">The sequence shown here is derived from an EMBL/GenBank/DDBJ whole genome shotgun (WGS) entry which is preliminary data.</text>
</comment>
<evidence type="ECO:0000313" key="3">
    <source>
        <dbReference type="Proteomes" id="UP000288351"/>
    </source>
</evidence>
<dbReference type="RefSeq" id="WP_016576026.1">
    <property type="nucleotide sequence ID" value="NZ_BHXC01000006.1"/>
</dbReference>
<sequence>MLAITVQTESGPALARPSADELAALLRRIGGDDDHFAVAERIPGADQVFLQTWREGAGPFAVEHRDGGPDRHFRAECADAGAVAEVFLAWARGTESWQTALDWRPADLYSTPGLDAQTRAAAEERARTDIRTGFWTAEEVAQGVCDAFDPDETPVTVEQARRIVAQLWQERLAEQAQWPAQTDPDRVARAFGALASQGLTALMNFTCCGSCALSEVAGERAEGDRGFVFFHYQDTAAAADGHGLSIRYGAYPDSGADSAAIGRAVTAALAAVGLPVAWDGDPTKVIEVTPLRWHKRLPSGR</sequence>
<gene>
    <name evidence="2" type="ORF">SALB_03539</name>
</gene>
<dbReference type="Proteomes" id="UP000288351">
    <property type="component" value="Unassembled WGS sequence"/>
</dbReference>